<evidence type="ECO:0000313" key="3">
    <source>
        <dbReference type="Proteomes" id="UP001500449"/>
    </source>
</evidence>
<dbReference type="InterPro" id="IPR015330">
    <property type="entry name" value="DNA_primase/pol_bifunc_N"/>
</dbReference>
<dbReference type="SUPFAM" id="SSF56747">
    <property type="entry name" value="Prim-pol domain"/>
    <property type="match status" value="1"/>
</dbReference>
<proteinExistence type="predicted"/>
<dbReference type="CDD" id="cd04859">
    <property type="entry name" value="Prim_Pol"/>
    <property type="match status" value="1"/>
</dbReference>
<dbReference type="EMBL" id="BAAAQK010000001">
    <property type="protein sequence ID" value="GAA1828791.1"/>
    <property type="molecule type" value="Genomic_DNA"/>
</dbReference>
<keyword evidence="3" id="KW-1185">Reference proteome</keyword>
<dbReference type="SMART" id="SM00943">
    <property type="entry name" value="Prim-Pol"/>
    <property type="match status" value="1"/>
</dbReference>
<protein>
    <recommendedName>
        <fullName evidence="1">DNA primase/polymerase bifunctional N-terminal domain-containing protein</fullName>
    </recommendedName>
</protein>
<accession>A0ABN2MLM6</accession>
<dbReference type="Proteomes" id="UP001500449">
    <property type="component" value="Unassembled WGS sequence"/>
</dbReference>
<evidence type="ECO:0000313" key="2">
    <source>
        <dbReference type="EMBL" id="GAA1828791.1"/>
    </source>
</evidence>
<name>A0ABN2MLM6_9PSEU</name>
<sequence length="301" mass="32508">MTTRAPHRRALLAAAERAAAAGLHVFPVRPGGKTPAVEAWETAASTDPATVRRWWTARPYNIGLAVGRSRILVVDLDTAHRPDDRPPPHLAGCHGGADVLARLAHFHRHEVPTTLSVSTPSGGSHLYFRMPYGVELRNSQGRLGWKIDTRGAGGYVLAAGSRRHDGRTYRGNDEPIAELPDWITELLLPANSDEGAPGLADGRLPARRAGAYLAAIVDRELTAMAAARSGTRHTARLRAARVLGQLVAGGELDHTAAHNALLDAASNHLGADTSVREIDRDIRDGLKFGMRRPRRITRVRA</sequence>
<evidence type="ECO:0000259" key="1">
    <source>
        <dbReference type="SMART" id="SM00943"/>
    </source>
</evidence>
<dbReference type="Pfam" id="PF09250">
    <property type="entry name" value="Prim-Pol"/>
    <property type="match status" value="1"/>
</dbReference>
<organism evidence="2 3">
    <name type="scientific">Pseudonocardia ailaonensis</name>
    <dbReference type="NCBI Taxonomy" id="367279"/>
    <lineage>
        <taxon>Bacteria</taxon>
        <taxon>Bacillati</taxon>
        <taxon>Actinomycetota</taxon>
        <taxon>Actinomycetes</taxon>
        <taxon>Pseudonocardiales</taxon>
        <taxon>Pseudonocardiaceae</taxon>
        <taxon>Pseudonocardia</taxon>
    </lineage>
</organism>
<gene>
    <name evidence="2" type="ORF">GCM10009836_03220</name>
</gene>
<feature type="domain" description="DNA primase/polymerase bifunctional N-terminal" evidence="1">
    <location>
        <begin position="15"/>
        <end position="183"/>
    </location>
</feature>
<reference evidence="2 3" key="1">
    <citation type="journal article" date="2019" name="Int. J. Syst. Evol. Microbiol.">
        <title>The Global Catalogue of Microorganisms (GCM) 10K type strain sequencing project: providing services to taxonomists for standard genome sequencing and annotation.</title>
        <authorList>
            <consortium name="The Broad Institute Genomics Platform"/>
            <consortium name="The Broad Institute Genome Sequencing Center for Infectious Disease"/>
            <person name="Wu L."/>
            <person name="Ma J."/>
        </authorList>
    </citation>
    <scope>NUCLEOTIDE SEQUENCE [LARGE SCALE GENOMIC DNA]</scope>
    <source>
        <strain evidence="2 3">JCM 16009</strain>
    </source>
</reference>
<dbReference type="RefSeq" id="WP_344411695.1">
    <property type="nucleotide sequence ID" value="NZ_BAAAQK010000001.1"/>
</dbReference>
<comment type="caution">
    <text evidence="2">The sequence shown here is derived from an EMBL/GenBank/DDBJ whole genome shotgun (WGS) entry which is preliminary data.</text>
</comment>